<reference evidence="9 10" key="1">
    <citation type="submission" date="2012-05" db="EMBL/GenBank/DDBJ databases">
        <title>Finished chromosome of genome of Chamaesiphon sp. PCC 6605.</title>
        <authorList>
            <consortium name="US DOE Joint Genome Institute"/>
            <person name="Gugger M."/>
            <person name="Coursin T."/>
            <person name="Rippka R."/>
            <person name="Tandeau De Marsac N."/>
            <person name="Huntemann M."/>
            <person name="Wei C.-L."/>
            <person name="Han J."/>
            <person name="Detter J.C."/>
            <person name="Han C."/>
            <person name="Tapia R."/>
            <person name="Chen A."/>
            <person name="Kyrpides N."/>
            <person name="Mavromatis K."/>
            <person name="Markowitz V."/>
            <person name="Szeto E."/>
            <person name="Ivanova N."/>
            <person name="Pagani I."/>
            <person name="Pati A."/>
            <person name="Goodwin L."/>
            <person name="Nordberg H.P."/>
            <person name="Cantor M.N."/>
            <person name="Hua S.X."/>
            <person name="Woyke T."/>
            <person name="Kerfeld C.A."/>
        </authorList>
    </citation>
    <scope>NUCLEOTIDE SEQUENCE [LARGE SCALE GENOMIC DNA]</scope>
    <source>
        <strain evidence="10">ATCC 27169 / PCC 6605</strain>
    </source>
</reference>
<comment type="cofactor">
    <cofactor evidence="5">
        <name>Fe(3+)</name>
        <dbReference type="ChEBI" id="CHEBI:29034"/>
    </cofactor>
</comment>
<dbReference type="GO" id="GO:0043448">
    <property type="term" value="P:alkane catabolic process"/>
    <property type="evidence" value="ECO:0007669"/>
    <property type="project" value="TreeGrafter"/>
</dbReference>
<evidence type="ECO:0000313" key="9">
    <source>
        <dbReference type="EMBL" id="AFY95964.1"/>
    </source>
</evidence>
<evidence type="ECO:0000259" key="8">
    <source>
        <dbReference type="PROSITE" id="PS50903"/>
    </source>
</evidence>
<keyword evidence="7" id="KW-1133">Transmembrane helix</keyword>
<evidence type="ECO:0000256" key="3">
    <source>
        <dbReference type="ARBA" id="ARBA00022982"/>
    </source>
</evidence>
<dbReference type="eggNOG" id="COG1773">
    <property type="taxonomic scope" value="Bacteria"/>
</dbReference>
<comment type="similarity">
    <text evidence="5">Belongs to the rubredoxin family.</text>
</comment>
<dbReference type="InterPro" id="IPR018527">
    <property type="entry name" value="Rubredoxin_Fe_BS"/>
</dbReference>
<dbReference type="PANTHER" id="PTHR47627">
    <property type="entry name" value="RUBREDOXIN"/>
    <property type="match status" value="1"/>
</dbReference>
<dbReference type="Pfam" id="PF00301">
    <property type="entry name" value="Rubredoxin"/>
    <property type="match status" value="1"/>
</dbReference>
<dbReference type="PROSITE" id="PS50903">
    <property type="entry name" value="RUBREDOXIN_LIKE"/>
    <property type="match status" value="1"/>
</dbReference>
<dbReference type="SUPFAM" id="SSF57802">
    <property type="entry name" value="Rubredoxin-like"/>
    <property type="match status" value="1"/>
</dbReference>
<feature type="region of interest" description="Disordered" evidence="6">
    <location>
        <begin position="1"/>
        <end position="35"/>
    </location>
</feature>
<feature type="transmembrane region" description="Helical" evidence="7">
    <location>
        <begin position="112"/>
        <end position="131"/>
    </location>
</feature>
<keyword evidence="1" id="KW-0813">Transport</keyword>
<feature type="compositionally biased region" description="Polar residues" evidence="6">
    <location>
        <begin position="9"/>
        <end position="20"/>
    </location>
</feature>
<proteinExistence type="inferred from homology"/>
<dbReference type="PRINTS" id="PR00163">
    <property type="entry name" value="RUBREDOXIN"/>
</dbReference>
<keyword evidence="7" id="KW-0472">Membrane</keyword>
<dbReference type="EMBL" id="CP003600">
    <property type="protein sequence ID" value="AFY95964.1"/>
    <property type="molecule type" value="Genomic_DNA"/>
</dbReference>
<dbReference type="RefSeq" id="WP_015162051.1">
    <property type="nucleotide sequence ID" value="NC_019697.1"/>
</dbReference>
<dbReference type="GO" id="GO:0005506">
    <property type="term" value="F:iron ion binding"/>
    <property type="evidence" value="ECO:0007669"/>
    <property type="project" value="UniProtKB-UniRule"/>
</dbReference>
<dbReference type="Proteomes" id="UP000010366">
    <property type="component" value="Chromosome"/>
</dbReference>
<dbReference type="PANTHER" id="PTHR47627:SF1">
    <property type="entry name" value="RUBREDOXIN-1-RELATED"/>
    <property type="match status" value="1"/>
</dbReference>
<evidence type="ECO:0000256" key="5">
    <source>
        <dbReference type="RuleBase" id="RU003820"/>
    </source>
</evidence>
<dbReference type="GO" id="GO:0009055">
    <property type="term" value="F:electron transfer activity"/>
    <property type="evidence" value="ECO:0007669"/>
    <property type="project" value="TreeGrafter"/>
</dbReference>
<keyword evidence="7" id="KW-0812">Transmembrane</keyword>
<dbReference type="InterPro" id="IPR024935">
    <property type="entry name" value="Rubredoxin_dom"/>
</dbReference>
<dbReference type="KEGG" id="cmp:Cha6605_5061"/>
<accession>K9UP45</accession>
<sequence>MNDSERDISSSPEEQSSPTGDASPKVAPGTTDDDRFECRACGYTYDPNKGDPKNKIIAGTPFTVLPVTWKCPTCGAKKGAFTNVGTTASYGFKENQRYGFGVNTMSPGQKSLLIYGGLALGVIIFISLYTLN</sequence>
<protein>
    <recommendedName>
        <fullName evidence="5">Rubredoxin</fullName>
    </recommendedName>
</protein>
<dbReference type="OrthoDB" id="9802447at2"/>
<organism evidence="9 10">
    <name type="scientific">Chamaesiphon minutus (strain ATCC 27169 / PCC 6605)</name>
    <dbReference type="NCBI Taxonomy" id="1173020"/>
    <lineage>
        <taxon>Bacteria</taxon>
        <taxon>Bacillati</taxon>
        <taxon>Cyanobacteriota</taxon>
        <taxon>Cyanophyceae</taxon>
        <taxon>Gomontiellales</taxon>
        <taxon>Chamaesiphonaceae</taxon>
        <taxon>Chamaesiphon</taxon>
    </lineage>
</organism>
<keyword evidence="3 5" id="KW-0249">Electron transport</keyword>
<dbReference type="Gene3D" id="2.20.28.10">
    <property type="match status" value="1"/>
</dbReference>
<evidence type="ECO:0000256" key="1">
    <source>
        <dbReference type="ARBA" id="ARBA00022448"/>
    </source>
</evidence>
<evidence type="ECO:0000256" key="7">
    <source>
        <dbReference type="SAM" id="Phobius"/>
    </source>
</evidence>
<dbReference type="InterPro" id="IPR024934">
    <property type="entry name" value="Rubredoxin-like_dom"/>
</dbReference>
<dbReference type="HOGENOM" id="CLU_083159_2_0_3"/>
<dbReference type="PROSITE" id="PS00202">
    <property type="entry name" value="RUBREDOXIN"/>
    <property type="match status" value="1"/>
</dbReference>
<dbReference type="CDD" id="cd00730">
    <property type="entry name" value="rubredoxin"/>
    <property type="match status" value="1"/>
</dbReference>
<keyword evidence="10" id="KW-1185">Reference proteome</keyword>
<dbReference type="AlphaFoldDB" id="K9UP45"/>
<evidence type="ECO:0000256" key="2">
    <source>
        <dbReference type="ARBA" id="ARBA00022723"/>
    </source>
</evidence>
<dbReference type="STRING" id="1173020.Cha6605_5061"/>
<keyword evidence="4 5" id="KW-0408">Iron</keyword>
<gene>
    <name evidence="9" type="ORF">Cha6605_5061</name>
</gene>
<evidence type="ECO:0000256" key="4">
    <source>
        <dbReference type="ARBA" id="ARBA00023004"/>
    </source>
</evidence>
<feature type="domain" description="Rubredoxin-like" evidence="8">
    <location>
        <begin position="33"/>
        <end position="84"/>
    </location>
</feature>
<evidence type="ECO:0000256" key="6">
    <source>
        <dbReference type="SAM" id="MobiDB-lite"/>
    </source>
</evidence>
<evidence type="ECO:0000313" key="10">
    <source>
        <dbReference type="Proteomes" id="UP000010366"/>
    </source>
</evidence>
<keyword evidence="2 5" id="KW-0479">Metal-binding</keyword>
<dbReference type="InterPro" id="IPR050526">
    <property type="entry name" value="Rubredoxin_ET"/>
</dbReference>
<name>K9UP45_CHAP6</name>